<dbReference type="EMBL" id="JACHWJ010000001">
    <property type="protein sequence ID" value="MBB2956794.1"/>
    <property type="molecule type" value="Genomic_DNA"/>
</dbReference>
<comment type="caution">
    <text evidence="1">The sequence shown here is derived from an EMBL/GenBank/DDBJ whole genome shotgun (WGS) entry which is preliminary data.</text>
</comment>
<gene>
    <name evidence="1" type="ORF">FHX72_000906</name>
</gene>
<dbReference type="Proteomes" id="UP000545286">
    <property type="component" value="Unassembled WGS sequence"/>
</dbReference>
<dbReference type="AlphaFoldDB" id="A0A7W4YDT2"/>
<organism evidence="1 2">
    <name type="scientific">Pseudoclavibacter helvolus</name>
    <dbReference type="NCBI Taxonomy" id="255205"/>
    <lineage>
        <taxon>Bacteria</taxon>
        <taxon>Bacillati</taxon>
        <taxon>Actinomycetota</taxon>
        <taxon>Actinomycetes</taxon>
        <taxon>Micrococcales</taxon>
        <taxon>Microbacteriaceae</taxon>
        <taxon>Pseudoclavibacter</taxon>
    </lineage>
</organism>
<evidence type="ECO:0000313" key="1">
    <source>
        <dbReference type="EMBL" id="MBB2956794.1"/>
    </source>
</evidence>
<keyword evidence="2" id="KW-1185">Reference proteome</keyword>
<dbReference type="Pfam" id="PF25310">
    <property type="entry name" value="VG15"/>
    <property type="match status" value="1"/>
</dbReference>
<accession>A0A7W4YDT2</accession>
<sequence length="278" mass="29983">MARTADGRALTDAHRLAQIRVGARAEVAARALWPRLDVDDIDASVPMWMAANLVVAERQHDASVSLAAAYLEEYQRAEVGRPVIPAGADFDAEEVRAMLLINGPNRVKALINKGVTGPEAHAAAVTKYGGIVRRATMAGGRRTVDETARSDQRAVGWRRVTDGNPCTFCAMLASRGPIYGTQASTAGDVMRPTRGGGEGLRYHGHCGCTAEIVYGAWIPNESELYAIDEYQRAAAQVDALGLPRTEKNILPLMRANGVFKDSPVVRNKNLDFLTDGEV</sequence>
<dbReference type="RefSeq" id="WP_183623225.1">
    <property type="nucleotide sequence ID" value="NZ_JACHWJ010000001.1"/>
</dbReference>
<reference evidence="1 2" key="1">
    <citation type="submission" date="2020-08" db="EMBL/GenBank/DDBJ databases">
        <title>Sequencing the genomes of 1000 actinobacteria strains.</title>
        <authorList>
            <person name="Klenk H.-P."/>
        </authorList>
    </citation>
    <scope>NUCLEOTIDE SEQUENCE [LARGE SCALE GENOMIC DNA]</scope>
    <source>
        <strain evidence="1 2">DSM 20419</strain>
    </source>
</reference>
<proteinExistence type="predicted"/>
<dbReference type="InterPro" id="IPR057369">
    <property type="entry name" value="VG15"/>
</dbReference>
<evidence type="ECO:0000313" key="2">
    <source>
        <dbReference type="Proteomes" id="UP000545286"/>
    </source>
</evidence>
<name>A0A7W4YDT2_9MICO</name>
<protein>
    <submittedName>
        <fullName evidence="1">Uncharacterized protein</fullName>
    </submittedName>
</protein>